<proteinExistence type="predicted"/>
<protein>
    <submittedName>
        <fullName evidence="1">Uncharacterized protein</fullName>
    </submittedName>
</protein>
<dbReference type="HOGENOM" id="CLU_3163797_0_0_6"/>
<name>E6KVP2_9PAST</name>
<dbReference type="EMBL" id="AEPS01000002">
    <property type="protein sequence ID" value="EFU68351.1"/>
    <property type="molecule type" value="Genomic_DNA"/>
</dbReference>
<dbReference type="AlphaFoldDB" id="E6KVP2"/>
<sequence>MPLSSQSQKQSLTPHEINITPFKMARLCVRMRILQKKKMTFNPSATK</sequence>
<gene>
    <name evidence="1" type="ORF">HMPREF9064_0224</name>
</gene>
<evidence type="ECO:0000313" key="2">
    <source>
        <dbReference type="Proteomes" id="UP000032871"/>
    </source>
</evidence>
<organism evidence="1 2">
    <name type="scientific">Aggregatibacter segnis ATCC 33393</name>
    <dbReference type="NCBI Taxonomy" id="888057"/>
    <lineage>
        <taxon>Bacteria</taxon>
        <taxon>Pseudomonadati</taxon>
        <taxon>Pseudomonadota</taxon>
        <taxon>Gammaproteobacteria</taxon>
        <taxon>Pasteurellales</taxon>
        <taxon>Pasteurellaceae</taxon>
        <taxon>Aggregatibacter</taxon>
    </lineage>
</organism>
<accession>E6KVP2</accession>
<comment type="caution">
    <text evidence="1">The sequence shown here is derived from an EMBL/GenBank/DDBJ whole genome shotgun (WGS) entry which is preliminary data.</text>
</comment>
<evidence type="ECO:0000313" key="1">
    <source>
        <dbReference type="EMBL" id="EFU68351.1"/>
    </source>
</evidence>
<reference evidence="1 2" key="1">
    <citation type="submission" date="2010-12" db="EMBL/GenBank/DDBJ databases">
        <authorList>
            <person name="Muzny D."/>
            <person name="Qin X."/>
            <person name="Deng J."/>
            <person name="Jiang H."/>
            <person name="Liu Y."/>
            <person name="Qu J."/>
            <person name="Song X.-Z."/>
            <person name="Zhang L."/>
            <person name="Thornton R."/>
            <person name="Coyle M."/>
            <person name="Francisco L."/>
            <person name="Jackson L."/>
            <person name="Javaid M."/>
            <person name="Korchina V."/>
            <person name="Kovar C."/>
            <person name="Mata R."/>
            <person name="Mathew T."/>
            <person name="Ngo R."/>
            <person name="Nguyen L."/>
            <person name="Nguyen N."/>
            <person name="Okwuonu G."/>
            <person name="Ongeri F."/>
            <person name="Pham C."/>
            <person name="Simmons D."/>
            <person name="Wilczek-Boney K."/>
            <person name="Hale W."/>
            <person name="Jakkamsetti A."/>
            <person name="Pham P."/>
            <person name="Ruth R."/>
            <person name="San Lucas F."/>
            <person name="Warren J."/>
            <person name="Zhang J."/>
            <person name="Zhao Z."/>
            <person name="Zhou C."/>
            <person name="Zhu D."/>
            <person name="Lee S."/>
            <person name="Bess C."/>
            <person name="Blankenburg K."/>
            <person name="Forbes L."/>
            <person name="Fu Q."/>
            <person name="Gubbala S."/>
            <person name="Hirani K."/>
            <person name="Jayaseelan J.C."/>
            <person name="Lara F."/>
            <person name="Munidasa M."/>
            <person name="Palculict T."/>
            <person name="Patil S."/>
            <person name="Pu L.-L."/>
            <person name="Saada N."/>
            <person name="Tang L."/>
            <person name="Weissenberger G."/>
            <person name="Zhu Y."/>
            <person name="Hemphill L."/>
            <person name="Shang Y."/>
            <person name="Youmans B."/>
            <person name="Ayvaz T."/>
            <person name="Ross M."/>
            <person name="Santibanez J."/>
            <person name="Aqrawi P."/>
            <person name="Gross S."/>
            <person name="Joshi V."/>
            <person name="Fowler G."/>
            <person name="Nazareth L."/>
            <person name="Reid J."/>
            <person name="Worley K."/>
            <person name="Petrosino J."/>
            <person name="Highlander S."/>
            <person name="Gibbs R."/>
        </authorList>
    </citation>
    <scope>NUCLEOTIDE SEQUENCE [LARGE SCALE GENOMIC DNA]</scope>
    <source>
        <strain evidence="1 2">ATCC 33393</strain>
    </source>
</reference>
<keyword evidence="2" id="KW-1185">Reference proteome</keyword>
<dbReference type="Proteomes" id="UP000032871">
    <property type="component" value="Unassembled WGS sequence"/>
</dbReference>